<dbReference type="CDD" id="cd08566">
    <property type="entry name" value="GDPD_AtGDE_like"/>
    <property type="match status" value="1"/>
</dbReference>
<dbReference type="GO" id="GO:0006629">
    <property type="term" value="P:lipid metabolic process"/>
    <property type="evidence" value="ECO:0007669"/>
    <property type="project" value="InterPro"/>
</dbReference>
<reference evidence="2 3" key="1">
    <citation type="submission" date="2019-03" db="EMBL/GenBank/DDBJ databases">
        <title>Genomic Encyclopedia of Type Strains, Phase IV (KMG-IV): sequencing the most valuable type-strain genomes for metagenomic binning, comparative biology and taxonomic classification.</title>
        <authorList>
            <person name="Goeker M."/>
        </authorList>
    </citation>
    <scope>NUCLEOTIDE SEQUENCE [LARGE SCALE GENOMIC DNA]</scope>
    <source>
        <strain evidence="2 3">DSM 15534</strain>
    </source>
</reference>
<dbReference type="OrthoDB" id="9795622at2"/>
<dbReference type="AlphaFoldDB" id="A0A4R1G094"/>
<dbReference type="Proteomes" id="UP000294702">
    <property type="component" value="Unassembled WGS sequence"/>
</dbReference>
<dbReference type="SUPFAM" id="SSF51695">
    <property type="entry name" value="PLC-like phosphodiesterases"/>
    <property type="match status" value="1"/>
</dbReference>
<proteinExistence type="predicted"/>
<feature type="domain" description="GP-PDE" evidence="1">
    <location>
        <begin position="34"/>
        <end position="317"/>
    </location>
</feature>
<dbReference type="PANTHER" id="PTHR46211:SF14">
    <property type="entry name" value="GLYCEROPHOSPHODIESTER PHOSPHODIESTERASE"/>
    <property type="match status" value="1"/>
</dbReference>
<gene>
    <name evidence="2" type="ORF">EV694_0048</name>
</gene>
<dbReference type="EMBL" id="SMFT01000001">
    <property type="protein sequence ID" value="TCK01437.1"/>
    <property type="molecule type" value="Genomic_DNA"/>
</dbReference>
<dbReference type="PANTHER" id="PTHR46211">
    <property type="entry name" value="GLYCEROPHOSPHORYL DIESTER PHOSPHODIESTERASE"/>
    <property type="match status" value="1"/>
</dbReference>
<evidence type="ECO:0000313" key="2">
    <source>
        <dbReference type="EMBL" id="TCK01437.1"/>
    </source>
</evidence>
<comment type="caution">
    <text evidence="2">The sequence shown here is derived from an EMBL/GenBank/DDBJ whole genome shotgun (WGS) entry which is preliminary data.</text>
</comment>
<dbReference type="Pfam" id="PF03009">
    <property type="entry name" value="GDPD"/>
    <property type="match status" value="1"/>
</dbReference>
<dbReference type="Gene3D" id="3.20.20.190">
    <property type="entry name" value="Phosphatidylinositol (PI) phosphodiesterase"/>
    <property type="match status" value="1"/>
</dbReference>
<protein>
    <submittedName>
        <fullName evidence="2">Glycerophosphoryl diester phosphodiesterase</fullName>
    </submittedName>
</protein>
<dbReference type="GO" id="GO:0008081">
    <property type="term" value="F:phosphoric diester hydrolase activity"/>
    <property type="evidence" value="ECO:0007669"/>
    <property type="project" value="InterPro"/>
</dbReference>
<organism evidence="2 3">
    <name type="scientific">Volucribacter psittacicida</name>
    <dbReference type="NCBI Taxonomy" id="203482"/>
    <lineage>
        <taxon>Bacteria</taxon>
        <taxon>Pseudomonadati</taxon>
        <taxon>Pseudomonadota</taxon>
        <taxon>Gammaproteobacteria</taxon>
        <taxon>Pasteurellales</taxon>
        <taxon>Pasteurellaceae</taxon>
        <taxon>Volucribacter</taxon>
    </lineage>
</organism>
<dbReference type="InterPro" id="IPR017946">
    <property type="entry name" value="PLC-like_Pdiesterase_TIM-brl"/>
</dbReference>
<sequence length="317" mass="35664">MQQCNNANNSKSSLTQLKNTQNIVKTFTHYPFSMMTVAHRAQAGVESRIFPENSLAAMELAINRGVAIIEIDPRLTADGHYVLVHDETLDRTTNVQAVFPELREKSGAFAGKVLVSKLTLEQIKQLQLTDGFDGQIHRVPTLREALALAKDRVFLDLDLKEIDIDKLATLVEEFGKENLLAYNSNAEKLKEVTDKTGIIPLPINTPIAKGGNPIADFHQFQKMWGEDFKIMHTFMSDMTPELAALADKHKVRLWINTLNDADGAAERFDYSLWNSYLNSGANVFQSDLAIELTRFIHFRHFCLGLQTVKSCEVFVNP</sequence>
<dbReference type="InterPro" id="IPR030395">
    <property type="entry name" value="GP_PDE_dom"/>
</dbReference>
<dbReference type="PROSITE" id="PS51704">
    <property type="entry name" value="GP_PDE"/>
    <property type="match status" value="1"/>
</dbReference>
<name>A0A4R1G094_9PAST</name>
<accession>A0A4R1G094</accession>
<evidence type="ECO:0000259" key="1">
    <source>
        <dbReference type="PROSITE" id="PS51704"/>
    </source>
</evidence>
<keyword evidence="3" id="KW-1185">Reference proteome</keyword>
<evidence type="ECO:0000313" key="3">
    <source>
        <dbReference type="Proteomes" id="UP000294702"/>
    </source>
</evidence>